<dbReference type="GO" id="GO:0004527">
    <property type="term" value="F:exonuclease activity"/>
    <property type="evidence" value="ECO:0007669"/>
    <property type="project" value="UniProtKB-KW"/>
</dbReference>
<evidence type="ECO:0000313" key="7">
    <source>
        <dbReference type="Proteomes" id="UP000324896"/>
    </source>
</evidence>
<keyword evidence="4" id="KW-0269">Exonuclease</keyword>
<reference evidence="4 7" key="1">
    <citation type="submission" date="2016-10" db="EMBL/GenBank/DDBJ databases">
        <authorList>
            <person name="Varghese N."/>
            <person name="Submissions S."/>
        </authorList>
    </citation>
    <scope>NUCLEOTIDE SEQUENCE [LARGE SCALE GENOMIC DNA]</scope>
    <source>
        <strain evidence="4 7">WG10</strain>
    </source>
</reference>
<dbReference type="EMBL" id="FNEH01000005">
    <property type="protein sequence ID" value="SDI39209.1"/>
    <property type="molecule type" value="Genomic_DNA"/>
</dbReference>
<dbReference type="PANTHER" id="PTHR30337">
    <property type="entry name" value="COMPONENT OF ATP-DEPENDENT DSDNA EXONUCLEASE"/>
    <property type="match status" value="1"/>
</dbReference>
<dbReference type="Pfam" id="PF00149">
    <property type="entry name" value="Metallophos"/>
    <property type="match status" value="1"/>
</dbReference>
<evidence type="ECO:0000259" key="3">
    <source>
        <dbReference type="Pfam" id="PF00149"/>
    </source>
</evidence>
<dbReference type="InterPro" id="IPR004843">
    <property type="entry name" value="Calcineurin-like_PHP"/>
</dbReference>
<accession>A0A1G6MG69</accession>
<name>A0A1G6MG69_9FIRM</name>
<evidence type="ECO:0000256" key="1">
    <source>
        <dbReference type="ARBA" id="ARBA00022801"/>
    </source>
</evidence>
<sequence>MVLKIMHTGDIHLGMKFNQYPQISKQLENARYQALENVIKEANKRNTNLLAVAGDLFDKTNISSADLKRTIDILDSFAGDAVLILPGNHDYSDGITKLWDKFREKLTGRILILDEKKIYELHDFQIPAAVYPAPCETKLSAENNLGWIKNLESRVKADYQIALAHGALAGFSPDLNDNYFKMSREELLDIEMDLWLLGHSHLSYPNQDKVINHKIFNNGTPEPDGMDCSHPGYAWYIELNQTKEIKAERILTGNYHFSDLEKEVNNQAELENLVEQILNDQPETKILRLQLKGELAREEFERKDQILRKLRDSCFYTKIDQSNLEMKIDREIMREEFSENSFPYQLLTELEDDNQALHLAYKMLKEVQE</sequence>
<evidence type="ECO:0000313" key="4">
    <source>
        <dbReference type="EMBL" id="SDC53986.1"/>
    </source>
</evidence>
<dbReference type="Proteomes" id="UP000324896">
    <property type="component" value="Unassembled WGS sequence"/>
</dbReference>
<gene>
    <name evidence="4" type="ORF">SAMN04488597_10845</name>
    <name evidence="5" type="ORF">SAMN04515654_105124</name>
</gene>
<dbReference type="InterPro" id="IPR041796">
    <property type="entry name" value="Mre11_N"/>
</dbReference>
<keyword evidence="1" id="KW-0378">Hydrolase</keyword>
<dbReference type="Gene3D" id="3.60.21.10">
    <property type="match status" value="1"/>
</dbReference>
<dbReference type="SUPFAM" id="SSF56300">
    <property type="entry name" value="Metallo-dependent phosphatases"/>
    <property type="match status" value="1"/>
</dbReference>
<evidence type="ECO:0000313" key="6">
    <source>
        <dbReference type="Proteomes" id="UP000198945"/>
    </source>
</evidence>
<proteinExistence type="predicted"/>
<reference evidence="5 6" key="2">
    <citation type="submission" date="2016-10" db="EMBL/GenBank/DDBJ databases">
        <authorList>
            <person name="de Groot N.N."/>
        </authorList>
    </citation>
    <scope>NUCLEOTIDE SEQUENCE [LARGE SCALE GENOMIC DNA]</scope>
    <source>
        <strain evidence="5 6">WG7</strain>
    </source>
</reference>
<dbReference type="InterPro" id="IPR029052">
    <property type="entry name" value="Metallo-depent_PP-like"/>
</dbReference>
<dbReference type="RefSeq" id="WP_089716572.1">
    <property type="nucleotide sequence ID" value="NZ_FMYT01000008.1"/>
</dbReference>
<keyword evidence="4" id="KW-0540">Nuclease</keyword>
<organism evidence="4 7">
    <name type="scientific">Halanaerobium congolense</name>
    <dbReference type="NCBI Taxonomy" id="54121"/>
    <lineage>
        <taxon>Bacteria</taxon>
        <taxon>Bacillati</taxon>
        <taxon>Bacillota</taxon>
        <taxon>Clostridia</taxon>
        <taxon>Halanaerobiales</taxon>
        <taxon>Halanaerobiaceae</taxon>
        <taxon>Halanaerobium</taxon>
    </lineage>
</organism>
<evidence type="ECO:0000313" key="5">
    <source>
        <dbReference type="EMBL" id="SDI39209.1"/>
    </source>
</evidence>
<dbReference type="InterPro" id="IPR050535">
    <property type="entry name" value="DNA_Repair-Maintenance_Comp"/>
</dbReference>
<protein>
    <submittedName>
        <fullName evidence="4">DNA repair exonuclease SbcCD nuclease subunit</fullName>
    </submittedName>
</protein>
<evidence type="ECO:0000256" key="2">
    <source>
        <dbReference type="SAM" id="Coils"/>
    </source>
</evidence>
<feature type="coiled-coil region" evidence="2">
    <location>
        <begin position="25"/>
        <end position="52"/>
    </location>
</feature>
<dbReference type="PANTHER" id="PTHR30337:SF7">
    <property type="entry name" value="PHOSPHOESTERASE"/>
    <property type="match status" value="1"/>
</dbReference>
<dbReference type="AlphaFoldDB" id="A0A1G6MG69"/>
<dbReference type="CDD" id="cd00840">
    <property type="entry name" value="MPP_Mre11_N"/>
    <property type="match status" value="1"/>
</dbReference>
<dbReference type="EMBL" id="FMYT01000008">
    <property type="protein sequence ID" value="SDC53986.1"/>
    <property type="molecule type" value="Genomic_DNA"/>
</dbReference>
<keyword evidence="2" id="KW-0175">Coiled coil</keyword>
<dbReference type="Proteomes" id="UP000198945">
    <property type="component" value="Unassembled WGS sequence"/>
</dbReference>
<feature type="domain" description="Calcineurin-like phosphoesterase" evidence="3">
    <location>
        <begin position="3"/>
        <end position="201"/>
    </location>
</feature>